<feature type="domain" description="YknX-like C-terminal permuted SH3-like" evidence="4">
    <location>
        <begin position="283"/>
        <end position="349"/>
    </location>
</feature>
<dbReference type="InterPro" id="IPR006143">
    <property type="entry name" value="RND_pump_MFP"/>
</dbReference>
<dbReference type="Pfam" id="PF25917">
    <property type="entry name" value="BSH_RND"/>
    <property type="match status" value="1"/>
</dbReference>
<reference evidence="6 7" key="1">
    <citation type="submission" date="2019-02" db="EMBL/GenBank/DDBJ databases">
        <title>Pedobacter sp. RP-1-13 sp. nov., isolated from Arctic soil.</title>
        <authorList>
            <person name="Dahal R.H."/>
        </authorList>
    </citation>
    <scope>NUCLEOTIDE SEQUENCE [LARGE SCALE GENOMIC DNA]</scope>
    <source>
        <strain evidence="6 7">RP-1-13</strain>
    </source>
</reference>
<dbReference type="EMBL" id="SJSK01000005">
    <property type="protein sequence ID" value="TCC88548.1"/>
    <property type="molecule type" value="Genomic_DNA"/>
</dbReference>
<evidence type="ECO:0000259" key="5">
    <source>
        <dbReference type="Pfam" id="PF25990"/>
    </source>
</evidence>
<dbReference type="Gene3D" id="2.40.30.170">
    <property type="match status" value="1"/>
</dbReference>
<dbReference type="OrthoDB" id="9784685at2"/>
<dbReference type="Gene3D" id="2.40.50.100">
    <property type="match status" value="1"/>
</dbReference>
<dbReference type="NCBIfam" id="TIGR01730">
    <property type="entry name" value="RND_mfp"/>
    <property type="match status" value="1"/>
</dbReference>
<comment type="caution">
    <text evidence="6">The sequence shown here is derived from an EMBL/GenBank/DDBJ whole genome shotgun (WGS) entry which is preliminary data.</text>
</comment>
<evidence type="ECO:0000313" key="6">
    <source>
        <dbReference type="EMBL" id="TCC88548.1"/>
    </source>
</evidence>
<proteinExistence type="inferred from homology"/>
<dbReference type="GO" id="GO:1990281">
    <property type="term" value="C:efflux pump complex"/>
    <property type="evidence" value="ECO:0007669"/>
    <property type="project" value="TreeGrafter"/>
</dbReference>
<sequence>MKKKLIISLICIAIIGFIAYKLVTNKKKIDEKNQPAKVGNVLIPVTTTIVKEEIQDVGLVKTGMLAPFKEVKVLSVSSGNVQRLLFNLGDNVRQGQTLAIIDTRLLELDLQKSESNVSKLKRDLQTYTELLEGNAATQEKVNDIRQTYNDAINLSQQLRRQIADATIKAPTSGVIGSKAVEEGMFVSTSAEITSIVNLSQLKVQVYLTEAEVYQIVPGQKIKLTTDVYPDRSFIGTVTFISPQANQAYNYLVEIAAANEKDAPLRSGTFVYADFSKKTAQKILMIPREALNASTQDASVYVVRDGKAVLRSIKVGVEYGSNIQVAAGLQAGDQIITSGQINLKDGTLINISK</sequence>
<protein>
    <submittedName>
        <fullName evidence="6">Efflux RND transporter periplasmic adaptor subunit</fullName>
    </submittedName>
</protein>
<dbReference type="InterPro" id="IPR058637">
    <property type="entry name" value="YknX-like_C"/>
</dbReference>
<evidence type="ECO:0000256" key="1">
    <source>
        <dbReference type="ARBA" id="ARBA00009477"/>
    </source>
</evidence>
<name>A0A4R0MP07_9SPHI</name>
<organism evidence="6 7">
    <name type="scientific">Pedobacter frigiditerrae</name>
    <dbReference type="NCBI Taxonomy" id="2530452"/>
    <lineage>
        <taxon>Bacteria</taxon>
        <taxon>Pseudomonadati</taxon>
        <taxon>Bacteroidota</taxon>
        <taxon>Sphingobacteriia</taxon>
        <taxon>Sphingobacteriales</taxon>
        <taxon>Sphingobacteriaceae</taxon>
        <taxon>Pedobacter</taxon>
    </lineage>
</organism>
<dbReference type="InterPro" id="IPR058625">
    <property type="entry name" value="MdtA-like_BSH"/>
</dbReference>
<dbReference type="SUPFAM" id="SSF111369">
    <property type="entry name" value="HlyD-like secretion proteins"/>
    <property type="match status" value="1"/>
</dbReference>
<dbReference type="Gene3D" id="2.40.420.20">
    <property type="match status" value="1"/>
</dbReference>
<feature type="coiled-coil region" evidence="2">
    <location>
        <begin position="103"/>
        <end position="161"/>
    </location>
</feature>
<dbReference type="Pfam" id="PF25989">
    <property type="entry name" value="YknX_C"/>
    <property type="match status" value="1"/>
</dbReference>
<dbReference type="PANTHER" id="PTHR30469">
    <property type="entry name" value="MULTIDRUG RESISTANCE PROTEIN MDTA"/>
    <property type="match status" value="1"/>
</dbReference>
<evidence type="ECO:0000313" key="7">
    <source>
        <dbReference type="Proteomes" id="UP000292884"/>
    </source>
</evidence>
<dbReference type="Pfam" id="PF25990">
    <property type="entry name" value="Beta-barrel_YknX"/>
    <property type="match status" value="1"/>
</dbReference>
<keyword evidence="2" id="KW-0175">Coiled coil</keyword>
<accession>A0A4R0MP07</accession>
<evidence type="ECO:0000259" key="4">
    <source>
        <dbReference type="Pfam" id="PF25989"/>
    </source>
</evidence>
<gene>
    <name evidence="6" type="ORF">EZ428_18070</name>
</gene>
<feature type="domain" description="YknX-like beta-barrel" evidence="5">
    <location>
        <begin position="201"/>
        <end position="267"/>
    </location>
</feature>
<dbReference type="InterPro" id="IPR058636">
    <property type="entry name" value="Beta-barrel_YknX"/>
</dbReference>
<feature type="domain" description="Multidrug resistance protein MdtA-like barrel-sandwich hybrid" evidence="3">
    <location>
        <begin position="70"/>
        <end position="195"/>
    </location>
</feature>
<evidence type="ECO:0000259" key="3">
    <source>
        <dbReference type="Pfam" id="PF25917"/>
    </source>
</evidence>
<dbReference type="Gene3D" id="1.10.287.470">
    <property type="entry name" value="Helix hairpin bin"/>
    <property type="match status" value="1"/>
</dbReference>
<comment type="similarity">
    <text evidence="1">Belongs to the membrane fusion protein (MFP) (TC 8.A.1) family.</text>
</comment>
<evidence type="ECO:0000256" key="2">
    <source>
        <dbReference type="SAM" id="Coils"/>
    </source>
</evidence>
<dbReference type="GO" id="GO:0015562">
    <property type="term" value="F:efflux transmembrane transporter activity"/>
    <property type="evidence" value="ECO:0007669"/>
    <property type="project" value="TreeGrafter"/>
</dbReference>
<dbReference type="RefSeq" id="WP_131554602.1">
    <property type="nucleotide sequence ID" value="NZ_SJSK01000005.1"/>
</dbReference>
<keyword evidence="7" id="KW-1185">Reference proteome</keyword>
<dbReference type="Proteomes" id="UP000292884">
    <property type="component" value="Unassembled WGS sequence"/>
</dbReference>
<dbReference type="AlphaFoldDB" id="A0A4R0MP07"/>